<protein>
    <submittedName>
        <fullName evidence="2">Unannotated protein</fullName>
    </submittedName>
</protein>
<proteinExistence type="predicted"/>
<feature type="transmembrane region" description="Helical" evidence="1">
    <location>
        <begin position="232"/>
        <end position="249"/>
    </location>
</feature>
<feature type="transmembrane region" description="Helical" evidence="1">
    <location>
        <begin position="400"/>
        <end position="420"/>
    </location>
</feature>
<feature type="transmembrane region" description="Helical" evidence="1">
    <location>
        <begin position="201"/>
        <end position="220"/>
    </location>
</feature>
<evidence type="ECO:0000313" key="2">
    <source>
        <dbReference type="EMBL" id="CAB4886998.1"/>
    </source>
</evidence>
<dbReference type="AlphaFoldDB" id="A0A6J7EZQ5"/>
<dbReference type="EMBL" id="CAFBLP010000077">
    <property type="protein sequence ID" value="CAB4886998.1"/>
    <property type="molecule type" value="Genomic_DNA"/>
</dbReference>
<keyword evidence="1" id="KW-0812">Transmembrane</keyword>
<feature type="transmembrane region" description="Helical" evidence="1">
    <location>
        <begin position="376"/>
        <end position="393"/>
    </location>
</feature>
<organism evidence="2">
    <name type="scientific">freshwater metagenome</name>
    <dbReference type="NCBI Taxonomy" id="449393"/>
    <lineage>
        <taxon>unclassified sequences</taxon>
        <taxon>metagenomes</taxon>
        <taxon>ecological metagenomes</taxon>
    </lineage>
</organism>
<keyword evidence="1" id="KW-1133">Transmembrane helix</keyword>
<sequence>MEPARKRPVGEFLDRVVWARLSNPAWISVAGGVCASLGLMIFMVRVLGASWPGQFKIFFPDSFSFKNAAGLTPFSPAFYAAERPIAFPTLLFLLGRSTVVTVVVQTLLYGLAYLFGVRVACRILRQPESRLLAGMAIIAIGLEPRFALWNTHILSESLGMTLAAVSVMLWWRFSVTPGVVRLRWAGVATIAWLTVRDSNVPPWMAVGVPALLIASFWWRGTDAEFRRSLRRWGVITLVVCLGVAVTQSANGRNRYATLNNVGLRVLPDAELTAWFVDQGMPTSPALVERTGSSSFDDSWEMLKSPALEEFRSWARGAGQRQMLVSYARFAPHWVGALYDDLPVLLNSDQSAYDAFHVAQRVPPALPGQLGGPTSRMGLLIWTLLAAVGLALAARRRGLQSIVLGLLLASCFIDLYMAYVGDSVEVQRHMVGPLSRMVLVMVLCIATGLDAAFTSIRLRKVGSA</sequence>
<accession>A0A6J7EZQ5</accession>
<feature type="transmembrane region" description="Helical" evidence="1">
    <location>
        <begin position="21"/>
        <end position="44"/>
    </location>
</feature>
<gene>
    <name evidence="2" type="ORF">UFOPK3376_02431</name>
</gene>
<evidence type="ECO:0000256" key="1">
    <source>
        <dbReference type="SAM" id="Phobius"/>
    </source>
</evidence>
<name>A0A6J7EZQ5_9ZZZZ</name>
<feature type="transmembrane region" description="Helical" evidence="1">
    <location>
        <begin position="432"/>
        <end position="452"/>
    </location>
</feature>
<feature type="transmembrane region" description="Helical" evidence="1">
    <location>
        <begin position="129"/>
        <end position="147"/>
    </location>
</feature>
<keyword evidence="1" id="KW-0472">Membrane</keyword>
<reference evidence="2" key="1">
    <citation type="submission" date="2020-05" db="EMBL/GenBank/DDBJ databases">
        <authorList>
            <person name="Chiriac C."/>
            <person name="Salcher M."/>
            <person name="Ghai R."/>
            <person name="Kavagutti S V."/>
        </authorList>
    </citation>
    <scope>NUCLEOTIDE SEQUENCE</scope>
</reference>
<feature type="transmembrane region" description="Helical" evidence="1">
    <location>
        <begin position="98"/>
        <end position="117"/>
    </location>
</feature>